<keyword evidence="5" id="KW-1185">Reference proteome</keyword>
<dbReference type="RefSeq" id="WP_078787675.1">
    <property type="nucleotide sequence ID" value="NZ_FMTO01000010.1"/>
</dbReference>
<dbReference type="GO" id="GO:0005737">
    <property type="term" value="C:cytoplasm"/>
    <property type="evidence" value="ECO:0007669"/>
    <property type="project" value="TreeGrafter"/>
</dbReference>
<dbReference type="OrthoDB" id="9788221at2"/>
<proteinExistence type="inferred from homology"/>
<sequence length="259" mass="29248">MKQYIVDAFTDTLFHGNQAAVCVMNEWISDELMQNIAKENNFSETAFTVKEGDNYHLRWFTPGGEIDFCGHATLGASFVLFNFYEKEKNEISFVTQVGKLIVTREKDEYVMDMPAYNCQPVPVTNEMEDALGVKPIEAYLDRDLLMVLETEDQVKNLSPDIEKMKLLEGLTIAVTSPGREYDSVSRVFVPKLAISEDPVTGSSHCMIAPYWSEKLGKKELNCYQASERGGELKIKVLGERVKIAGKAVLFSVSELYIRN</sequence>
<dbReference type="PIRSF" id="PIRSF016184">
    <property type="entry name" value="PhzC_PhzF"/>
    <property type="match status" value="1"/>
</dbReference>
<dbReference type="GO" id="GO:0016853">
    <property type="term" value="F:isomerase activity"/>
    <property type="evidence" value="ECO:0007669"/>
    <property type="project" value="UniProtKB-KW"/>
</dbReference>
<dbReference type="AlphaFoldDB" id="A0A1T4P9K4"/>
<protein>
    <submittedName>
        <fullName evidence="4">Phenazine biosynthesis protein PhzF family</fullName>
    </submittedName>
</protein>
<evidence type="ECO:0000256" key="1">
    <source>
        <dbReference type="ARBA" id="ARBA00008270"/>
    </source>
</evidence>
<feature type="active site" evidence="3">
    <location>
        <position position="44"/>
    </location>
</feature>
<evidence type="ECO:0000256" key="3">
    <source>
        <dbReference type="PIRSR" id="PIRSR016184-1"/>
    </source>
</evidence>
<gene>
    <name evidence="4" type="ORF">SAMN02745110_01852</name>
</gene>
<dbReference type="Proteomes" id="UP000189857">
    <property type="component" value="Unassembled WGS sequence"/>
</dbReference>
<name>A0A1T4P9K4_9FIRM</name>
<dbReference type="PANTHER" id="PTHR13774">
    <property type="entry name" value="PHENAZINE BIOSYNTHESIS PROTEIN"/>
    <property type="match status" value="1"/>
</dbReference>
<evidence type="ECO:0000313" key="5">
    <source>
        <dbReference type="Proteomes" id="UP000189857"/>
    </source>
</evidence>
<dbReference type="PANTHER" id="PTHR13774:SF17">
    <property type="entry name" value="PHENAZINE BIOSYNTHESIS-LIKE DOMAIN-CONTAINING PROTEIN"/>
    <property type="match status" value="1"/>
</dbReference>
<dbReference type="EMBL" id="FUXA01000011">
    <property type="protein sequence ID" value="SJZ87548.1"/>
    <property type="molecule type" value="Genomic_DNA"/>
</dbReference>
<keyword evidence="2" id="KW-0413">Isomerase</keyword>
<evidence type="ECO:0000256" key="2">
    <source>
        <dbReference type="ARBA" id="ARBA00023235"/>
    </source>
</evidence>
<dbReference type="Gene3D" id="3.10.310.10">
    <property type="entry name" value="Diaminopimelate Epimerase, Chain A, domain 1"/>
    <property type="match status" value="2"/>
</dbReference>
<dbReference type="SUPFAM" id="SSF54506">
    <property type="entry name" value="Diaminopimelate epimerase-like"/>
    <property type="match status" value="1"/>
</dbReference>
<dbReference type="Pfam" id="PF02567">
    <property type="entry name" value="PhzC-PhzF"/>
    <property type="match status" value="1"/>
</dbReference>
<dbReference type="NCBIfam" id="TIGR00654">
    <property type="entry name" value="PhzF_family"/>
    <property type="match status" value="1"/>
</dbReference>
<comment type="similarity">
    <text evidence="1">Belongs to the PhzF family.</text>
</comment>
<evidence type="ECO:0000313" key="4">
    <source>
        <dbReference type="EMBL" id="SJZ87548.1"/>
    </source>
</evidence>
<dbReference type="InterPro" id="IPR003719">
    <property type="entry name" value="Phenazine_PhzF-like"/>
</dbReference>
<reference evidence="4 5" key="1">
    <citation type="submission" date="2017-02" db="EMBL/GenBank/DDBJ databases">
        <authorList>
            <person name="Peterson S.W."/>
        </authorList>
    </citation>
    <scope>NUCLEOTIDE SEQUENCE [LARGE SCALE GENOMIC DNA]</scope>
    <source>
        <strain evidence="4 5">ATCC 17233</strain>
    </source>
</reference>
<accession>A0A1T4P9K4</accession>
<organism evidence="4 5">
    <name type="scientific">Eubacterium ruminantium</name>
    <dbReference type="NCBI Taxonomy" id="42322"/>
    <lineage>
        <taxon>Bacteria</taxon>
        <taxon>Bacillati</taxon>
        <taxon>Bacillota</taxon>
        <taxon>Clostridia</taxon>
        <taxon>Eubacteriales</taxon>
        <taxon>Eubacteriaceae</taxon>
        <taxon>Eubacterium</taxon>
    </lineage>
</organism>